<evidence type="ECO:0000313" key="4">
    <source>
        <dbReference type="EMBL" id="KAK6518560.1"/>
    </source>
</evidence>
<dbReference type="AlphaFoldDB" id="A0AAN8RW61"/>
<feature type="compositionally biased region" description="Basic and acidic residues" evidence="2">
    <location>
        <begin position="248"/>
        <end position="258"/>
    </location>
</feature>
<dbReference type="Proteomes" id="UP001307849">
    <property type="component" value="Unassembled WGS sequence"/>
</dbReference>
<dbReference type="EMBL" id="JAVHJM010000002">
    <property type="protein sequence ID" value="KAK6518560.1"/>
    <property type="molecule type" value="Genomic_DNA"/>
</dbReference>
<protein>
    <submittedName>
        <fullName evidence="4">Uncharacterized protein</fullName>
    </submittedName>
</protein>
<proteinExistence type="predicted"/>
<feature type="region of interest" description="Disordered" evidence="2">
    <location>
        <begin position="246"/>
        <end position="274"/>
    </location>
</feature>
<accession>A0AAN8RW61</accession>
<feature type="compositionally biased region" description="Basic residues" evidence="2">
    <location>
        <begin position="262"/>
        <end position="274"/>
    </location>
</feature>
<keyword evidence="1" id="KW-0175">Coiled coil</keyword>
<gene>
    <name evidence="4" type="ORF">TWF506_005696</name>
</gene>
<keyword evidence="3" id="KW-1133">Transmembrane helix</keyword>
<evidence type="ECO:0000313" key="5">
    <source>
        <dbReference type="Proteomes" id="UP001307849"/>
    </source>
</evidence>
<keyword evidence="3" id="KW-0472">Membrane</keyword>
<evidence type="ECO:0000256" key="2">
    <source>
        <dbReference type="SAM" id="MobiDB-lite"/>
    </source>
</evidence>
<feature type="coiled-coil region" evidence="1">
    <location>
        <begin position="106"/>
        <end position="231"/>
    </location>
</feature>
<feature type="transmembrane region" description="Helical" evidence="3">
    <location>
        <begin position="52"/>
        <end position="73"/>
    </location>
</feature>
<sequence>MSSASKTSTSSILTKTAPSTLETGNWYYPNFAGAKVYGPDDLRDFRIKAQSAIVWICSIFFAVLIVSLFWICIRRDIKPRFGTIKYKERQKYRQRTREEFHIRVLQMMEENRLKEEVERIEKQKDETYKKNVEKFLKNVEEGRKEAVRARLEASLKKETEKADLLTEEPAILNAMRNMMEAGEKVQAERERLREQRKMEKKKERVIASEDRKRLKLEKKMASKAMKEERRELFRQFKEAWKESAAAVRKKEAQRDQPIPRKQLMKRRRYVPPLY</sequence>
<keyword evidence="3" id="KW-0812">Transmembrane</keyword>
<organism evidence="4 5">
    <name type="scientific">Arthrobotrys conoides</name>
    <dbReference type="NCBI Taxonomy" id="74498"/>
    <lineage>
        <taxon>Eukaryota</taxon>
        <taxon>Fungi</taxon>
        <taxon>Dikarya</taxon>
        <taxon>Ascomycota</taxon>
        <taxon>Pezizomycotina</taxon>
        <taxon>Orbiliomycetes</taxon>
        <taxon>Orbiliales</taxon>
        <taxon>Orbiliaceae</taxon>
        <taxon>Arthrobotrys</taxon>
    </lineage>
</organism>
<reference evidence="4 5" key="1">
    <citation type="submission" date="2019-10" db="EMBL/GenBank/DDBJ databases">
        <authorList>
            <person name="Palmer J.M."/>
        </authorList>
    </citation>
    <scope>NUCLEOTIDE SEQUENCE [LARGE SCALE GENOMIC DNA]</scope>
    <source>
        <strain evidence="4 5">TWF506</strain>
    </source>
</reference>
<comment type="caution">
    <text evidence="4">The sequence shown here is derived from an EMBL/GenBank/DDBJ whole genome shotgun (WGS) entry which is preliminary data.</text>
</comment>
<evidence type="ECO:0000256" key="3">
    <source>
        <dbReference type="SAM" id="Phobius"/>
    </source>
</evidence>
<evidence type="ECO:0000256" key="1">
    <source>
        <dbReference type="SAM" id="Coils"/>
    </source>
</evidence>
<name>A0AAN8RW61_9PEZI</name>
<keyword evidence="5" id="KW-1185">Reference proteome</keyword>